<keyword evidence="4" id="KW-0862">Zinc</keyword>
<sequence length="327" mass="35293">MFGSAFPVAQDALFEETQRIGLRMVSGRGVQTRGPKSASALITDDATAEKLCRKEIEKWHCADAPGRFDEAMLQVALVPRFALSVTPTTFHWMGVLYQEWRDRGLYFHTHLSENDAPGVGEIDSVIRDFDIPDYLSAYDGRFLPGGASGAESLLGRRTIFAHAVHCSAEELNRIAATRSSIAHCPTSQLFLGSGTMPWMQIAARGITIALGSDVGAGDEWLISRVANDCFKVHMSTKAPDATALDPAALLFSATLAGARALDMESLFGNLDSGKDADFIVVDPALWPPLERSLSGVTDVSGLVFSLLMSMREPAIARVFVRGAVVST</sequence>
<dbReference type="Gene3D" id="2.30.40.10">
    <property type="entry name" value="Urease, subunit C, domain 1"/>
    <property type="match status" value="1"/>
</dbReference>
<dbReference type="PANTHER" id="PTHR11271:SF6">
    <property type="entry name" value="GUANINE DEAMINASE"/>
    <property type="match status" value="1"/>
</dbReference>
<dbReference type="SUPFAM" id="SSF51556">
    <property type="entry name" value="Metallo-dependent hydrolases"/>
    <property type="match status" value="1"/>
</dbReference>
<keyword evidence="3" id="KW-0378">Hydrolase</keyword>
<organism evidence="6 7">
    <name type="scientific">Hoyosella rhizosphaerae</name>
    <dbReference type="NCBI Taxonomy" id="1755582"/>
    <lineage>
        <taxon>Bacteria</taxon>
        <taxon>Bacillati</taxon>
        <taxon>Actinomycetota</taxon>
        <taxon>Actinomycetes</taxon>
        <taxon>Mycobacteriales</taxon>
        <taxon>Hoyosellaceae</taxon>
        <taxon>Hoyosella</taxon>
    </lineage>
</organism>
<dbReference type="GO" id="GO:0005829">
    <property type="term" value="C:cytosol"/>
    <property type="evidence" value="ECO:0007669"/>
    <property type="project" value="TreeGrafter"/>
</dbReference>
<feature type="domain" description="Amidohydrolase-related" evidence="5">
    <location>
        <begin position="12"/>
        <end position="303"/>
    </location>
</feature>
<dbReference type="Proteomes" id="UP000641514">
    <property type="component" value="Unassembled WGS sequence"/>
</dbReference>
<dbReference type="AlphaFoldDB" id="A0A916U8Z5"/>
<evidence type="ECO:0000256" key="3">
    <source>
        <dbReference type="ARBA" id="ARBA00022801"/>
    </source>
</evidence>
<dbReference type="InterPro" id="IPR011059">
    <property type="entry name" value="Metal-dep_hydrolase_composite"/>
</dbReference>
<evidence type="ECO:0000259" key="5">
    <source>
        <dbReference type="Pfam" id="PF01979"/>
    </source>
</evidence>
<proteinExistence type="predicted"/>
<dbReference type="InterPro" id="IPR006680">
    <property type="entry name" value="Amidohydro-rel"/>
</dbReference>
<gene>
    <name evidence="6" type="ORF">GCM10011410_14320</name>
</gene>
<protein>
    <recommendedName>
        <fullName evidence="5">Amidohydrolase-related domain-containing protein</fullName>
    </recommendedName>
</protein>
<keyword evidence="2" id="KW-0479">Metal-binding</keyword>
<dbReference type="EMBL" id="BMJH01000001">
    <property type="protein sequence ID" value="GGC63021.1"/>
    <property type="molecule type" value="Genomic_DNA"/>
</dbReference>
<dbReference type="GO" id="GO:0008270">
    <property type="term" value="F:zinc ion binding"/>
    <property type="evidence" value="ECO:0007669"/>
    <property type="project" value="TreeGrafter"/>
</dbReference>
<dbReference type="Gene3D" id="3.20.20.140">
    <property type="entry name" value="Metal-dependent hydrolases"/>
    <property type="match status" value="1"/>
</dbReference>
<accession>A0A916U8Z5</accession>
<evidence type="ECO:0000256" key="1">
    <source>
        <dbReference type="ARBA" id="ARBA00001947"/>
    </source>
</evidence>
<comment type="caution">
    <text evidence="6">The sequence shown here is derived from an EMBL/GenBank/DDBJ whole genome shotgun (WGS) entry which is preliminary data.</text>
</comment>
<evidence type="ECO:0000256" key="2">
    <source>
        <dbReference type="ARBA" id="ARBA00022723"/>
    </source>
</evidence>
<comment type="cofactor">
    <cofactor evidence="1">
        <name>Zn(2+)</name>
        <dbReference type="ChEBI" id="CHEBI:29105"/>
    </cofactor>
</comment>
<dbReference type="InterPro" id="IPR032466">
    <property type="entry name" value="Metal_Hydrolase"/>
</dbReference>
<evidence type="ECO:0000256" key="4">
    <source>
        <dbReference type="ARBA" id="ARBA00022833"/>
    </source>
</evidence>
<dbReference type="GO" id="GO:0046098">
    <property type="term" value="P:guanine metabolic process"/>
    <property type="evidence" value="ECO:0007669"/>
    <property type="project" value="TreeGrafter"/>
</dbReference>
<keyword evidence="7" id="KW-1185">Reference proteome</keyword>
<evidence type="ECO:0000313" key="7">
    <source>
        <dbReference type="Proteomes" id="UP000641514"/>
    </source>
</evidence>
<reference evidence="6" key="1">
    <citation type="journal article" date="2014" name="Int. J. Syst. Evol. Microbiol.">
        <title>Complete genome sequence of Corynebacterium casei LMG S-19264T (=DSM 44701T), isolated from a smear-ripened cheese.</title>
        <authorList>
            <consortium name="US DOE Joint Genome Institute (JGI-PGF)"/>
            <person name="Walter F."/>
            <person name="Albersmeier A."/>
            <person name="Kalinowski J."/>
            <person name="Ruckert C."/>
        </authorList>
    </citation>
    <scope>NUCLEOTIDE SEQUENCE</scope>
    <source>
        <strain evidence="6">CGMCC 1.15478</strain>
    </source>
</reference>
<reference evidence="6" key="2">
    <citation type="submission" date="2020-09" db="EMBL/GenBank/DDBJ databases">
        <authorList>
            <person name="Sun Q."/>
            <person name="Zhou Y."/>
        </authorList>
    </citation>
    <scope>NUCLEOTIDE SEQUENCE</scope>
    <source>
        <strain evidence="6">CGMCC 1.15478</strain>
    </source>
</reference>
<evidence type="ECO:0000313" key="6">
    <source>
        <dbReference type="EMBL" id="GGC63021.1"/>
    </source>
</evidence>
<dbReference type="GO" id="GO:0008892">
    <property type="term" value="F:guanine deaminase activity"/>
    <property type="evidence" value="ECO:0007669"/>
    <property type="project" value="TreeGrafter"/>
</dbReference>
<dbReference type="Pfam" id="PF01979">
    <property type="entry name" value="Amidohydro_1"/>
    <property type="match status" value="1"/>
</dbReference>
<dbReference type="PANTHER" id="PTHR11271">
    <property type="entry name" value="GUANINE DEAMINASE"/>
    <property type="match status" value="1"/>
</dbReference>
<dbReference type="InterPro" id="IPR051607">
    <property type="entry name" value="Metallo-dep_hydrolases"/>
</dbReference>
<name>A0A916U8Z5_9ACTN</name>